<accession>A0A9P3FYI7</accession>
<feature type="transmembrane region" description="Helical" evidence="1">
    <location>
        <begin position="115"/>
        <end position="134"/>
    </location>
</feature>
<protein>
    <submittedName>
        <fullName evidence="2">Uncharacterized protein</fullName>
    </submittedName>
</protein>
<sequence length="225" mass="24418">MVHNGPRRLNRLPQRLDYTLIPAPLDLSLPLVDEKAALPAIIVTPSSPSGETDFSIAFIAPPPTPSLKERVSSWWSTLPKISSLQPRLPSQIQLPSTPYKTEFESAPSWTLKTRASTTILMAILVFIIGCHLLLHSLASFHPRMDYGTAAEDSIVAAVFTGDVDNISGVHRSPSDAETPVFGGAFNLHSLWAPGHSFDGKRSGHARFVISEPKEPKLETAPPATV</sequence>
<keyword evidence="1" id="KW-0812">Transmembrane</keyword>
<gene>
    <name evidence="2" type="ORF">PsYK624_010270</name>
</gene>
<comment type="caution">
    <text evidence="2">The sequence shown here is derived from an EMBL/GenBank/DDBJ whole genome shotgun (WGS) entry which is preliminary data.</text>
</comment>
<dbReference type="Proteomes" id="UP000703269">
    <property type="component" value="Unassembled WGS sequence"/>
</dbReference>
<dbReference type="OrthoDB" id="3259878at2759"/>
<dbReference type="AlphaFoldDB" id="A0A9P3FYI7"/>
<reference evidence="2 3" key="1">
    <citation type="submission" date="2021-08" db="EMBL/GenBank/DDBJ databases">
        <title>Draft Genome Sequence of Phanerochaete sordida strain YK-624.</title>
        <authorList>
            <person name="Mori T."/>
            <person name="Dohra H."/>
            <person name="Suzuki T."/>
            <person name="Kawagishi H."/>
            <person name="Hirai H."/>
        </authorList>
    </citation>
    <scope>NUCLEOTIDE SEQUENCE [LARGE SCALE GENOMIC DNA]</scope>
    <source>
        <strain evidence="2 3">YK-624</strain>
    </source>
</reference>
<keyword evidence="1" id="KW-0472">Membrane</keyword>
<proteinExistence type="predicted"/>
<name>A0A9P3FYI7_9APHY</name>
<evidence type="ECO:0000256" key="1">
    <source>
        <dbReference type="SAM" id="Phobius"/>
    </source>
</evidence>
<organism evidence="2 3">
    <name type="scientific">Phanerochaete sordida</name>
    <dbReference type="NCBI Taxonomy" id="48140"/>
    <lineage>
        <taxon>Eukaryota</taxon>
        <taxon>Fungi</taxon>
        <taxon>Dikarya</taxon>
        <taxon>Basidiomycota</taxon>
        <taxon>Agaricomycotina</taxon>
        <taxon>Agaricomycetes</taxon>
        <taxon>Polyporales</taxon>
        <taxon>Phanerochaetaceae</taxon>
        <taxon>Phanerochaete</taxon>
    </lineage>
</organism>
<keyword evidence="3" id="KW-1185">Reference proteome</keyword>
<evidence type="ECO:0000313" key="3">
    <source>
        <dbReference type="Proteomes" id="UP000703269"/>
    </source>
</evidence>
<evidence type="ECO:0000313" key="2">
    <source>
        <dbReference type="EMBL" id="GJE84951.1"/>
    </source>
</evidence>
<keyword evidence="1" id="KW-1133">Transmembrane helix</keyword>
<dbReference type="EMBL" id="BPQB01000001">
    <property type="protein sequence ID" value="GJE84951.1"/>
    <property type="molecule type" value="Genomic_DNA"/>
</dbReference>